<sequence length="341" mass="36695">MLLAERYRMEAPLGHGGMGQVWRAHDELLQRDLAVKILPFAASDEVARERFRVEARAAARVVHPQVVTVYDYEVDGDAAYLIMELVDGGHLGEELAAHGPMDPARVLDIGAQVARGLDTAHQHGVVHRDIKPSNLLLAEDGTVKIADFGIARLLDDSAAALTLTGQVLGTSLYLAPERARGQAAGPASDVYALGCVLYELLTGRPPFDEHSAVAALLRHVETPPIPPSALRPGTPPGVERCLLEMLVKDPEQRPPASQVASWCRSAILAEQQVTDQEPPAATCTATVPLPVAESAYVPEPAPVPERAAHAAPRPFARAHWWASARRRARALVEQPIPAVPE</sequence>
<evidence type="ECO:0000256" key="2">
    <source>
        <dbReference type="ARBA" id="ARBA00022527"/>
    </source>
</evidence>
<keyword evidence="4 7" id="KW-0547">Nucleotide-binding</keyword>
<evidence type="ECO:0000256" key="5">
    <source>
        <dbReference type="ARBA" id="ARBA00022777"/>
    </source>
</evidence>
<dbReference type="InterPro" id="IPR008271">
    <property type="entry name" value="Ser/Thr_kinase_AS"/>
</dbReference>
<dbReference type="Gene3D" id="1.10.510.10">
    <property type="entry name" value="Transferase(Phosphotransferase) domain 1"/>
    <property type="match status" value="1"/>
</dbReference>
<dbReference type="EMBL" id="FRBI01000009">
    <property type="protein sequence ID" value="SHM23687.1"/>
    <property type="molecule type" value="Genomic_DNA"/>
</dbReference>
<keyword evidence="10" id="KW-1185">Reference proteome</keyword>
<dbReference type="PROSITE" id="PS00107">
    <property type="entry name" value="PROTEIN_KINASE_ATP"/>
    <property type="match status" value="1"/>
</dbReference>
<dbReference type="PANTHER" id="PTHR43289:SF6">
    <property type="entry name" value="SERINE_THREONINE-PROTEIN KINASE NEKL-3"/>
    <property type="match status" value="1"/>
</dbReference>
<evidence type="ECO:0000256" key="3">
    <source>
        <dbReference type="ARBA" id="ARBA00022679"/>
    </source>
</evidence>
<keyword evidence="2 9" id="KW-0723">Serine/threonine-protein kinase</keyword>
<dbReference type="GO" id="GO:0004674">
    <property type="term" value="F:protein serine/threonine kinase activity"/>
    <property type="evidence" value="ECO:0007669"/>
    <property type="project" value="UniProtKB-KW"/>
</dbReference>
<evidence type="ECO:0000256" key="6">
    <source>
        <dbReference type="ARBA" id="ARBA00022840"/>
    </source>
</evidence>
<evidence type="ECO:0000256" key="4">
    <source>
        <dbReference type="ARBA" id="ARBA00022741"/>
    </source>
</evidence>
<dbReference type="PROSITE" id="PS50011">
    <property type="entry name" value="PROTEIN_KINASE_DOM"/>
    <property type="match status" value="1"/>
</dbReference>
<dbReference type="STRING" id="310782.SAMN05216499_109164"/>
<keyword evidence="3" id="KW-0808">Transferase</keyword>
<dbReference type="Gene3D" id="3.30.200.20">
    <property type="entry name" value="Phosphorylase Kinase, domain 1"/>
    <property type="match status" value="1"/>
</dbReference>
<dbReference type="EC" id="2.7.11.1" evidence="1"/>
<dbReference type="InterPro" id="IPR011009">
    <property type="entry name" value="Kinase-like_dom_sf"/>
</dbReference>
<accession>A0A1M7H6N3</accession>
<keyword evidence="5 9" id="KW-0418">Kinase</keyword>
<organism evidence="9 10">
    <name type="scientific">Actinacidiphila paucisporea</name>
    <dbReference type="NCBI Taxonomy" id="310782"/>
    <lineage>
        <taxon>Bacteria</taxon>
        <taxon>Bacillati</taxon>
        <taxon>Actinomycetota</taxon>
        <taxon>Actinomycetes</taxon>
        <taxon>Kitasatosporales</taxon>
        <taxon>Streptomycetaceae</taxon>
        <taxon>Actinacidiphila</taxon>
    </lineage>
</organism>
<reference evidence="9 10" key="1">
    <citation type="submission" date="2016-11" db="EMBL/GenBank/DDBJ databases">
        <authorList>
            <person name="Jaros S."/>
            <person name="Januszkiewicz K."/>
            <person name="Wedrychowicz H."/>
        </authorList>
    </citation>
    <scope>NUCLEOTIDE SEQUENCE [LARGE SCALE GENOMIC DNA]</scope>
    <source>
        <strain evidence="9 10">CGMCC 4.2025</strain>
    </source>
</reference>
<dbReference type="InterPro" id="IPR000719">
    <property type="entry name" value="Prot_kinase_dom"/>
</dbReference>
<proteinExistence type="predicted"/>
<protein>
    <recommendedName>
        <fullName evidence="1">non-specific serine/threonine protein kinase</fullName>
        <ecNumber evidence="1">2.7.11.1</ecNumber>
    </recommendedName>
</protein>
<dbReference type="CDD" id="cd14014">
    <property type="entry name" value="STKc_PknB_like"/>
    <property type="match status" value="1"/>
</dbReference>
<dbReference type="AlphaFoldDB" id="A0A1M7H6N3"/>
<dbReference type="SMART" id="SM00220">
    <property type="entry name" value="S_TKc"/>
    <property type="match status" value="1"/>
</dbReference>
<evidence type="ECO:0000256" key="1">
    <source>
        <dbReference type="ARBA" id="ARBA00012513"/>
    </source>
</evidence>
<dbReference type="Pfam" id="PF00069">
    <property type="entry name" value="Pkinase"/>
    <property type="match status" value="1"/>
</dbReference>
<dbReference type="InterPro" id="IPR017441">
    <property type="entry name" value="Protein_kinase_ATP_BS"/>
</dbReference>
<evidence type="ECO:0000313" key="9">
    <source>
        <dbReference type="EMBL" id="SHM23687.1"/>
    </source>
</evidence>
<dbReference type="PROSITE" id="PS00108">
    <property type="entry name" value="PROTEIN_KINASE_ST"/>
    <property type="match status" value="1"/>
</dbReference>
<gene>
    <name evidence="9" type="ORF">SAMN05216499_109164</name>
</gene>
<feature type="binding site" evidence="7">
    <location>
        <position position="36"/>
    </location>
    <ligand>
        <name>ATP</name>
        <dbReference type="ChEBI" id="CHEBI:30616"/>
    </ligand>
</feature>
<dbReference type="FunFam" id="1.10.510.10:FF:000021">
    <property type="entry name" value="Serine/threonine protein kinase"/>
    <property type="match status" value="1"/>
</dbReference>
<dbReference type="PANTHER" id="PTHR43289">
    <property type="entry name" value="MITOGEN-ACTIVATED PROTEIN KINASE KINASE KINASE 20-RELATED"/>
    <property type="match status" value="1"/>
</dbReference>
<name>A0A1M7H6N3_9ACTN</name>
<feature type="domain" description="Protein kinase" evidence="8">
    <location>
        <begin position="7"/>
        <end position="268"/>
    </location>
</feature>
<dbReference type="SUPFAM" id="SSF56112">
    <property type="entry name" value="Protein kinase-like (PK-like)"/>
    <property type="match status" value="1"/>
</dbReference>
<evidence type="ECO:0000259" key="8">
    <source>
        <dbReference type="PROSITE" id="PS50011"/>
    </source>
</evidence>
<evidence type="ECO:0000313" key="10">
    <source>
        <dbReference type="Proteomes" id="UP000184111"/>
    </source>
</evidence>
<dbReference type="Proteomes" id="UP000184111">
    <property type="component" value="Unassembled WGS sequence"/>
</dbReference>
<keyword evidence="6 7" id="KW-0067">ATP-binding</keyword>
<dbReference type="GO" id="GO:0005524">
    <property type="term" value="F:ATP binding"/>
    <property type="evidence" value="ECO:0007669"/>
    <property type="project" value="UniProtKB-UniRule"/>
</dbReference>
<evidence type="ECO:0000256" key="7">
    <source>
        <dbReference type="PROSITE-ProRule" id="PRU10141"/>
    </source>
</evidence>